<evidence type="ECO:0000256" key="2">
    <source>
        <dbReference type="ARBA" id="ARBA00022833"/>
    </source>
</evidence>
<evidence type="ECO:0000256" key="5">
    <source>
        <dbReference type="ARBA" id="ARBA00023284"/>
    </source>
</evidence>
<dbReference type="GO" id="GO:0051082">
    <property type="term" value="F:unfolded protein binding"/>
    <property type="evidence" value="ECO:0007669"/>
    <property type="project" value="UniProtKB-UniRule"/>
</dbReference>
<dbReference type="Proteomes" id="UP000244338">
    <property type="component" value="Unassembled WGS sequence"/>
</dbReference>
<dbReference type="InterPro" id="IPR016154">
    <property type="entry name" value="Heat_shock_Hsp33_C"/>
</dbReference>
<evidence type="ECO:0000313" key="8">
    <source>
        <dbReference type="Proteomes" id="UP000244338"/>
    </source>
</evidence>
<dbReference type="PANTHER" id="PTHR30111:SF1">
    <property type="entry name" value="33 KDA CHAPERONIN"/>
    <property type="match status" value="1"/>
</dbReference>
<evidence type="ECO:0000256" key="1">
    <source>
        <dbReference type="ARBA" id="ARBA00022490"/>
    </source>
</evidence>
<dbReference type="Pfam" id="PF01430">
    <property type="entry name" value="HSP33"/>
    <property type="match status" value="1"/>
</dbReference>
<keyword evidence="4 6" id="KW-0143">Chaperone</keyword>
<sequence>MERSGADDLYLRAVAYDGQVRVFFARTTRSVEEIVRMQETSMTGAAALGRTGTMAAIMGKMLKGEKSVTIYVRGNGPIGTIIALADGEGHFRVTAQHPEIELPLGAHGKLDVAGLVGRRGMIEVVKDLGLKEPYRGVSPIISGELAEDFTYYFAHSEQTPSAVGLGVLVRPDLTIEAAGGFLVQPLPDAGETVISSLEKHIEKMGALTTLLQEESDAERILRRIIGSDIEVLERAPLAFRCDCSYERSLGSLAVLTVEELQAYIDQDERPEVRCAFCKRRYLIELSDVEALIKRAHI</sequence>
<evidence type="ECO:0000256" key="3">
    <source>
        <dbReference type="ARBA" id="ARBA00023157"/>
    </source>
</evidence>
<dbReference type="GO" id="GO:0044183">
    <property type="term" value="F:protein folding chaperone"/>
    <property type="evidence" value="ECO:0007669"/>
    <property type="project" value="TreeGrafter"/>
</dbReference>
<dbReference type="PIRSF" id="PIRSF005261">
    <property type="entry name" value="Heat_shock_Hsp33"/>
    <property type="match status" value="1"/>
</dbReference>
<dbReference type="InterPro" id="IPR000397">
    <property type="entry name" value="Heat_shock_Hsp33"/>
</dbReference>
<dbReference type="SUPFAM" id="SSF64397">
    <property type="entry name" value="Hsp33 domain"/>
    <property type="match status" value="1"/>
</dbReference>
<name>A0A2R6Y1L1_9BACL</name>
<keyword evidence="5 6" id="KW-0676">Redox-active center</keyword>
<keyword evidence="7" id="KW-0346">Stress response</keyword>
<dbReference type="GO" id="GO:0042026">
    <property type="term" value="P:protein refolding"/>
    <property type="evidence" value="ECO:0007669"/>
    <property type="project" value="TreeGrafter"/>
</dbReference>
<dbReference type="Gene3D" id="3.90.1280.10">
    <property type="entry name" value="HSP33 redox switch-like"/>
    <property type="match status" value="1"/>
</dbReference>
<evidence type="ECO:0000313" key="7">
    <source>
        <dbReference type="EMBL" id="PTQ56560.1"/>
    </source>
</evidence>
<reference evidence="8" key="1">
    <citation type="journal article" date="2018" name="Sci. Rep.">
        <title>Lignite coal burning seam in the remote Altai Mountains harbors a hydrogen-driven thermophilic microbial community.</title>
        <authorList>
            <person name="Kadnikov V.V."/>
            <person name="Mardanov A.V."/>
            <person name="Ivasenko D.A."/>
            <person name="Antsiferov D.V."/>
            <person name="Beletsky A.V."/>
            <person name="Karnachuk O.V."/>
            <person name="Ravin N.V."/>
        </authorList>
    </citation>
    <scope>NUCLEOTIDE SEQUENCE [LARGE SCALE GENOMIC DNA]</scope>
</reference>
<comment type="function">
    <text evidence="6">Redox regulated molecular chaperone. Protects both thermally unfolding and oxidatively damaged proteins from irreversible aggregation. Plays an important role in the bacterial defense system toward oxidative stress.</text>
</comment>
<comment type="similarity">
    <text evidence="6">Belongs to the HSP33 family.</text>
</comment>
<dbReference type="HAMAP" id="MF_00117">
    <property type="entry name" value="HslO"/>
    <property type="match status" value="1"/>
</dbReference>
<comment type="PTM">
    <text evidence="6">Under oxidizing conditions two disulfide bonds are formed involving the reactive cysteines. Under reducing conditions zinc is bound to the reactive cysteines and the protein is inactive.</text>
</comment>
<gene>
    <name evidence="6" type="primary">hslO</name>
    <name evidence="7" type="ORF">BSOLF_0007</name>
</gene>
<comment type="subcellular location">
    <subcellularLocation>
        <location evidence="6">Cytoplasm</location>
    </subcellularLocation>
</comment>
<protein>
    <recommendedName>
        <fullName evidence="6">33 kDa chaperonin</fullName>
    </recommendedName>
    <alternativeName>
        <fullName evidence="6">Heat shock protein 33 homolog</fullName>
        <shortName evidence="6">HSP33</shortName>
    </alternativeName>
</protein>
<keyword evidence="2 6" id="KW-0862">Zinc</keyword>
<keyword evidence="3 6" id="KW-1015">Disulfide bond</keyword>
<dbReference type="PANTHER" id="PTHR30111">
    <property type="entry name" value="33 KDA CHAPERONIN"/>
    <property type="match status" value="1"/>
</dbReference>
<feature type="disulfide bond" description="Redox-active" evidence="6">
    <location>
        <begin position="274"/>
        <end position="277"/>
    </location>
</feature>
<organism evidence="7 8">
    <name type="scientific">Candidatus Carbonibacillus altaicus</name>
    <dbReference type="NCBI Taxonomy" id="2163959"/>
    <lineage>
        <taxon>Bacteria</taxon>
        <taxon>Bacillati</taxon>
        <taxon>Bacillota</taxon>
        <taxon>Bacilli</taxon>
        <taxon>Bacillales</taxon>
        <taxon>Candidatus Carbonibacillus</taxon>
    </lineage>
</organism>
<dbReference type="CDD" id="cd00498">
    <property type="entry name" value="Hsp33"/>
    <property type="match status" value="1"/>
</dbReference>
<evidence type="ECO:0000256" key="4">
    <source>
        <dbReference type="ARBA" id="ARBA00023186"/>
    </source>
</evidence>
<dbReference type="AlphaFoldDB" id="A0A2R6Y1L1"/>
<feature type="disulfide bond" description="Redox-active" evidence="6">
    <location>
        <begin position="241"/>
        <end position="243"/>
    </location>
</feature>
<keyword evidence="1 6" id="KW-0963">Cytoplasm</keyword>
<dbReference type="GO" id="GO:0005737">
    <property type="term" value="C:cytoplasm"/>
    <property type="evidence" value="ECO:0007669"/>
    <property type="project" value="UniProtKB-SubCell"/>
</dbReference>
<accession>A0A2R6Y1L1</accession>
<dbReference type="SUPFAM" id="SSF118352">
    <property type="entry name" value="HSP33 redox switch-like"/>
    <property type="match status" value="1"/>
</dbReference>
<proteinExistence type="inferred from homology"/>
<dbReference type="EMBL" id="PEBX01000024">
    <property type="protein sequence ID" value="PTQ56560.1"/>
    <property type="molecule type" value="Genomic_DNA"/>
</dbReference>
<comment type="caution">
    <text evidence="7">The sequence shown here is derived from an EMBL/GenBank/DDBJ whole genome shotgun (WGS) entry which is preliminary data.</text>
</comment>
<evidence type="ECO:0000256" key="6">
    <source>
        <dbReference type="HAMAP-Rule" id="MF_00117"/>
    </source>
</evidence>
<dbReference type="Gene3D" id="3.55.30.10">
    <property type="entry name" value="Hsp33 domain"/>
    <property type="match status" value="1"/>
</dbReference>
<dbReference type="InterPro" id="IPR016153">
    <property type="entry name" value="Heat_shock_Hsp33_N"/>
</dbReference>
<dbReference type="NCBIfam" id="NF001033">
    <property type="entry name" value="PRK00114.1"/>
    <property type="match status" value="1"/>
</dbReference>